<evidence type="ECO:0000313" key="1">
    <source>
        <dbReference type="EMBL" id="PIK42988.1"/>
    </source>
</evidence>
<accession>A0A2G8K4R0</accession>
<dbReference type="Proteomes" id="UP000230750">
    <property type="component" value="Unassembled WGS sequence"/>
</dbReference>
<evidence type="ECO:0000313" key="2">
    <source>
        <dbReference type="Proteomes" id="UP000230750"/>
    </source>
</evidence>
<keyword evidence="2" id="KW-1185">Reference proteome</keyword>
<protein>
    <submittedName>
        <fullName evidence="1">Uncharacterized protein</fullName>
    </submittedName>
</protein>
<organism evidence="1 2">
    <name type="scientific">Stichopus japonicus</name>
    <name type="common">Sea cucumber</name>
    <dbReference type="NCBI Taxonomy" id="307972"/>
    <lineage>
        <taxon>Eukaryota</taxon>
        <taxon>Metazoa</taxon>
        <taxon>Echinodermata</taxon>
        <taxon>Eleutherozoa</taxon>
        <taxon>Echinozoa</taxon>
        <taxon>Holothuroidea</taxon>
        <taxon>Aspidochirotacea</taxon>
        <taxon>Aspidochirotida</taxon>
        <taxon>Stichopodidae</taxon>
        <taxon>Apostichopus</taxon>
    </lineage>
</organism>
<sequence length="165" mass="18173">MIFGFTLSEYSVNEIKQQTATGKDPANAIAGHSSETSAEAPYDDFGMVLPELSQQVPVEERDPNDKPDNGVCFNDGTLVCSIPGAIMDYVGAPGCIFCFCNDNHGVTCCREKPYPHVEDPSLCKLFLDPESCEYQRSKKCKSFCKILGWYFSDISHLLSVPLAMP</sequence>
<gene>
    <name evidence="1" type="ORF">BSL78_20169</name>
</gene>
<name>A0A2G8K4R0_STIJA</name>
<dbReference type="OrthoDB" id="10598265at2759"/>
<comment type="caution">
    <text evidence="1">The sequence shown here is derived from an EMBL/GenBank/DDBJ whole genome shotgun (WGS) entry which is preliminary data.</text>
</comment>
<dbReference type="AlphaFoldDB" id="A0A2G8K4R0"/>
<reference evidence="1 2" key="1">
    <citation type="journal article" date="2017" name="PLoS Biol.">
        <title>The sea cucumber genome provides insights into morphological evolution and visceral regeneration.</title>
        <authorList>
            <person name="Zhang X."/>
            <person name="Sun L."/>
            <person name="Yuan J."/>
            <person name="Sun Y."/>
            <person name="Gao Y."/>
            <person name="Zhang L."/>
            <person name="Li S."/>
            <person name="Dai H."/>
            <person name="Hamel J.F."/>
            <person name="Liu C."/>
            <person name="Yu Y."/>
            <person name="Liu S."/>
            <person name="Lin W."/>
            <person name="Guo K."/>
            <person name="Jin S."/>
            <person name="Xu P."/>
            <person name="Storey K.B."/>
            <person name="Huan P."/>
            <person name="Zhang T."/>
            <person name="Zhou Y."/>
            <person name="Zhang J."/>
            <person name="Lin C."/>
            <person name="Li X."/>
            <person name="Xing L."/>
            <person name="Huo D."/>
            <person name="Sun M."/>
            <person name="Wang L."/>
            <person name="Mercier A."/>
            <person name="Li F."/>
            <person name="Yang H."/>
            <person name="Xiang J."/>
        </authorList>
    </citation>
    <scope>NUCLEOTIDE SEQUENCE [LARGE SCALE GENOMIC DNA]</scope>
    <source>
        <strain evidence="1">Shaxun</strain>
        <tissue evidence="1">Muscle</tissue>
    </source>
</reference>
<dbReference type="EMBL" id="MRZV01000886">
    <property type="protein sequence ID" value="PIK42988.1"/>
    <property type="molecule type" value="Genomic_DNA"/>
</dbReference>
<proteinExistence type="predicted"/>